<dbReference type="EMBL" id="QGNW01002477">
    <property type="protein sequence ID" value="RVW19456.1"/>
    <property type="molecule type" value="Genomic_DNA"/>
</dbReference>
<evidence type="ECO:0000313" key="3">
    <source>
        <dbReference type="Proteomes" id="UP000288805"/>
    </source>
</evidence>
<evidence type="ECO:0000313" key="2">
    <source>
        <dbReference type="EMBL" id="RVW19456.1"/>
    </source>
</evidence>
<protein>
    <submittedName>
        <fullName evidence="2">Uncharacterized protein</fullName>
    </submittedName>
</protein>
<organism evidence="2 3">
    <name type="scientific">Vitis vinifera</name>
    <name type="common">Grape</name>
    <dbReference type="NCBI Taxonomy" id="29760"/>
    <lineage>
        <taxon>Eukaryota</taxon>
        <taxon>Viridiplantae</taxon>
        <taxon>Streptophyta</taxon>
        <taxon>Embryophyta</taxon>
        <taxon>Tracheophyta</taxon>
        <taxon>Spermatophyta</taxon>
        <taxon>Magnoliopsida</taxon>
        <taxon>eudicotyledons</taxon>
        <taxon>Gunneridae</taxon>
        <taxon>Pentapetalae</taxon>
        <taxon>rosids</taxon>
        <taxon>Vitales</taxon>
        <taxon>Vitaceae</taxon>
        <taxon>Viteae</taxon>
        <taxon>Vitis</taxon>
    </lineage>
</organism>
<feature type="coiled-coil region" evidence="1">
    <location>
        <begin position="185"/>
        <end position="233"/>
    </location>
</feature>
<sequence>MGTQPRFFALQQLPPTASPMEEMGAESQNLPPCRPSPLDLVLVKGPARRRSRLARDLKSGLLGREPTRPGGGPGWGFTRIDSVGRDCWGPRPGGGVTLQCFIRGNPVDDATCISASVFSYAELEEKLKRIPPGSDVVMLSTKMFEVVETLVSGLRGMVQQHDLFSDLLRTADYMKAFASQRRDSEDKLRLRLEEAKASLSTAREDNEALRAELAEAKSQEETLDARLLEVEDEKALLRGREELEADYQKQVDDMYFFGYRCCMKKHGIKRNSAIRMDASFLTSFAQSKFLPNSAFASSCFPASVRIVGNPISVGMIASIPYARAKSVFPVGRPGVFRTEISEGDAIKLWTIVGYNGLGDSEATNDVFPKEFGDDIFVFDASICFSFHPFTKVIRGNKLPHPSSWWANNILANGPYTLETVLQNDCHIPPRAFQLTHTGPLNDLGTEGRDL</sequence>
<evidence type="ECO:0000256" key="1">
    <source>
        <dbReference type="SAM" id="Coils"/>
    </source>
</evidence>
<comment type="caution">
    <text evidence="2">The sequence shown here is derived from an EMBL/GenBank/DDBJ whole genome shotgun (WGS) entry which is preliminary data.</text>
</comment>
<dbReference type="Proteomes" id="UP000288805">
    <property type="component" value="Unassembled WGS sequence"/>
</dbReference>
<accession>A0A438C974</accession>
<keyword evidence="1" id="KW-0175">Coiled coil</keyword>
<proteinExistence type="predicted"/>
<reference evidence="2 3" key="1">
    <citation type="journal article" date="2018" name="PLoS Genet.">
        <title>Population sequencing reveals clonal diversity and ancestral inbreeding in the grapevine cultivar Chardonnay.</title>
        <authorList>
            <person name="Roach M.J."/>
            <person name="Johnson D.L."/>
            <person name="Bohlmann J."/>
            <person name="van Vuuren H.J."/>
            <person name="Jones S.J."/>
            <person name="Pretorius I.S."/>
            <person name="Schmidt S.A."/>
            <person name="Borneman A.R."/>
        </authorList>
    </citation>
    <scope>NUCLEOTIDE SEQUENCE [LARGE SCALE GENOMIC DNA]</scope>
    <source>
        <strain evidence="3">cv. Chardonnay</strain>
        <tissue evidence="2">Leaf</tissue>
    </source>
</reference>
<dbReference type="AlphaFoldDB" id="A0A438C974"/>
<name>A0A438C974_VITVI</name>
<gene>
    <name evidence="2" type="ORF">CK203_114602</name>
</gene>